<comment type="caution">
    <text evidence="1">The sequence shown here is derived from an EMBL/GenBank/DDBJ whole genome shotgun (WGS) entry which is preliminary data.</text>
</comment>
<reference evidence="1" key="1">
    <citation type="journal article" date="2020" name="mSystems">
        <title>Genome- and Community-Level Interaction Insights into Carbon Utilization and Element Cycling Functions of Hydrothermarchaeota in Hydrothermal Sediment.</title>
        <authorList>
            <person name="Zhou Z."/>
            <person name="Liu Y."/>
            <person name="Xu W."/>
            <person name="Pan J."/>
            <person name="Luo Z.H."/>
            <person name="Li M."/>
        </authorList>
    </citation>
    <scope>NUCLEOTIDE SEQUENCE [LARGE SCALE GENOMIC DNA]</scope>
    <source>
        <strain evidence="1">SpSt-200</strain>
    </source>
</reference>
<dbReference type="EMBL" id="DSIN01000036">
    <property type="protein sequence ID" value="HEF29059.1"/>
    <property type="molecule type" value="Genomic_DNA"/>
</dbReference>
<protein>
    <submittedName>
        <fullName evidence="1">Uncharacterized protein</fullName>
    </submittedName>
</protein>
<proteinExistence type="predicted"/>
<sequence>MTKMTYVIDCEVYPIAWRFNSEDCLLSDQEKQSIVFLDEKQSQRLWNIFIPAKNLMELSNKNFVLHEKTILSFGDINESKKFFASRLAHSSFVWFFWSACAAAIVPRQVFLKSWDDFFYPSDENSILLTPDCPKAIFSFEDTFFHGDLVGSYFQDELKE</sequence>
<name>A0A7C1XIF7_9PSED</name>
<dbReference type="AlphaFoldDB" id="A0A7C1XIF7"/>
<dbReference type="Pfam" id="PF11163">
    <property type="entry name" value="DUF2947"/>
    <property type="match status" value="1"/>
</dbReference>
<dbReference type="InterPro" id="IPR021334">
    <property type="entry name" value="DUF2947"/>
</dbReference>
<accession>A0A7C1XIF7</accession>
<evidence type="ECO:0000313" key="1">
    <source>
        <dbReference type="EMBL" id="HEF29059.1"/>
    </source>
</evidence>
<gene>
    <name evidence="1" type="ORF">ENP23_25290</name>
</gene>
<organism evidence="1">
    <name type="scientific">Pseudomonas graminis</name>
    <dbReference type="NCBI Taxonomy" id="158627"/>
    <lineage>
        <taxon>Bacteria</taxon>
        <taxon>Pseudomonadati</taxon>
        <taxon>Pseudomonadota</taxon>
        <taxon>Gammaproteobacteria</taxon>
        <taxon>Pseudomonadales</taxon>
        <taxon>Pseudomonadaceae</taxon>
        <taxon>Pseudomonas</taxon>
    </lineage>
</organism>